<dbReference type="Proteomes" id="UP000618319">
    <property type="component" value="Unassembled WGS sequence"/>
</dbReference>
<protein>
    <recommendedName>
        <fullName evidence="3">DUF2116 family Zn-ribbon domain-containing protein</fullName>
    </recommendedName>
</protein>
<dbReference type="EMBL" id="PSKQ01000019">
    <property type="protein sequence ID" value="MBE8721070.1"/>
    <property type="molecule type" value="Genomic_DNA"/>
</dbReference>
<gene>
    <name evidence="1" type="ORF">C4F40_10075</name>
</gene>
<evidence type="ECO:0000313" key="1">
    <source>
        <dbReference type="EMBL" id="MBE8721070.1"/>
    </source>
</evidence>
<reference evidence="1 2" key="1">
    <citation type="submission" date="2018-02" db="EMBL/GenBank/DDBJ databases">
        <title>Sphingobacterium KA21.</title>
        <authorList>
            <person name="Vasarhelyi B.M."/>
            <person name="Deshmukh S."/>
            <person name="Balint B."/>
            <person name="Kukolya J."/>
        </authorList>
    </citation>
    <scope>NUCLEOTIDE SEQUENCE [LARGE SCALE GENOMIC DNA]</scope>
    <source>
        <strain evidence="1 2">Ka21</strain>
    </source>
</reference>
<evidence type="ECO:0008006" key="3">
    <source>
        <dbReference type="Google" id="ProtNLM"/>
    </source>
</evidence>
<dbReference type="RefSeq" id="WP_196938302.1">
    <property type="nucleotide sequence ID" value="NZ_MU158689.1"/>
</dbReference>
<organism evidence="1 2">
    <name type="scientific">Sphingobacterium pedocola</name>
    <dbReference type="NCBI Taxonomy" id="2082722"/>
    <lineage>
        <taxon>Bacteria</taxon>
        <taxon>Pseudomonadati</taxon>
        <taxon>Bacteroidota</taxon>
        <taxon>Sphingobacteriia</taxon>
        <taxon>Sphingobacteriales</taxon>
        <taxon>Sphingobacteriaceae</taxon>
        <taxon>Sphingobacterium</taxon>
    </lineage>
</organism>
<sequence>MSEKLCLECLKPVKGRADKRFCDDACRNVYNNRLNSDQNNTVRNINYILRKNRRILQAFLGNEKLIKTPLEKLQKEGFQFDYHTHLLRTSKGQSYVFVYEYGYLPLENDLYLIVKQK</sequence>
<evidence type="ECO:0000313" key="2">
    <source>
        <dbReference type="Proteomes" id="UP000618319"/>
    </source>
</evidence>
<name>A0ABR9T6W8_9SPHI</name>
<keyword evidence="2" id="KW-1185">Reference proteome</keyword>
<comment type="caution">
    <text evidence="1">The sequence shown here is derived from an EMBL/GenBank/DDBJ whole genome shotgun (WGS) entry which is preliminary data.</text>
</comment>
<accession>A0ABR9T6W8</accession>
<proteinExistence type="predicted"/>